<gene>
    <name evidence="10" type="primary">LOC106769721</name>
</gene>
<comment type="similarity">
    <text evidence="1">Belongs to the methylthioribose kinase family.</text>
</comment>
<keyword evidence="7" id="KW-0067">ATP-binding</keyword>
<dbReference type="InterPro" id="IPR009212">
    <property type="entry name" value="Methylthioribose_kinase"/>
</dbReference>
<dbReference type="EC" id="2.7.1.100" evidence="3"/>
<evidence type="ECO:0000313" key="9">
    <source>
        <dbReference type="Proteomes" id="UP000087766"/>
    </source>
</evidence>
<dbReference type="GO" id="GO:0005524">
    <property type="term" value="F:ATP binding"/>
    <property type="evidence" value="ECO:0007669"/>
    <property type="project" value="UniProtKB-KW"/>
</dbReference>
<proteinExistence type="inferred from homology"/>
<name>A0A1S3UYA2_VIGRR</name>
<dbReference type="Proteomes" id="UP000087766">
    <property type="component" value="Chromosome 8"/>
</dbReference>
<sequence length="417" mass="47834">MVFSKFRPLDEKTLVEYIKSVPALSSKLANSFDDLSVKEVGDGNLNFVYIVSNSEGSFVIKQALPYVRCIGESWPMTKERAYFETLALKEEGRLSPAHVPEVYHFDRTMSLIAMRYLEPPHIILRKGLIAGIEYPLLAEHMADFMARTLFFTSLLFRSTTEHKRDVAEFCGNVELCRLTEQVVFSDPYKISEYNRWTTPYLDRDAEAVREDNLLKLEVAELKSLFIERAQALLHGDLHTGSVMVTRESTQVIDPEFAFYGPMGFDIGAFLGNLILAFFSQDGHADETNDRKAYKEWILKTIEDTWNLFHHKFTSLWDEHRNGAGEAYLPAIYNNPEVQLLVQKKYMTNLFHDSLGFGAAKMIRRIVGVAHVQDFESITDAAKRAACERRALELAKMLLKERRKFEGIAEIISAIRQY</sequence>
<reference evidence="9" key="1">
    <citation type="journal article" date="2014" name="Nat. Commun.">
        <title>Genome sequence of mungbean and insights into evolution within Vigna species.</title>
        <authorList>
            <person name="Kang Y.J."/>
            <person name="Kim S.K."/>
            <person name="Kim M.Y."/>
            <person name="Lestari P."/>
            <person name="Kim K.H."/>
            <person name="Ha B.K."/>
            <person name="Jun T.H."/>
            <person name="Hwang W.J."/>
            <person name="Lee T."/>
            <person name="Lee J."/>
            <person name="Shim S."/>
            <person name="Yoon M.Y."/>
            <person name="Jang Y.E."/>
            <person name="Han K.S."/>
            <person name="Taeprayoon P."/>
            <person name="Yoon N."/>
            <person name="Somta P."/>
            <person name="Tanya P."/>
            <person name="Kim K.S."/>
            <person name="Gwag J.G."/>
            <person name="Moon J.K."/>
            <person name="Lee Y.H."/>
            <person name="Park B.S."/>
            <person name="Bombarely A."/>
            <person name="Doyle J.J."/>
            <person name="Jackson S.A."/>
            <person name="Schafleitner R."/>
            <person name="Srinives P."/>
            <person name="Varshney R.K."/>
            <person name="Lee S.H."/>
        </authorList>
    </citation>
    <scope>NUCLEOTIDE SEQUENCE [LARGE SCALE GENOMIC DNA]</scope>
    <source>
        <strain evidence="9">cv. VC1973A</strain>
    </source>
</reference>
<dbReference type="RefSeq" id="XP_014510937.1">
    <property type="nucleotide sequence ID" value="XM_014655451.2"/>
</dbReference>
<dbReference type="KEGG" id="vra:106769721"/>
<evidence type="ECO:0000256" key="1">
    <source>
        <dbReference type="ARBA" id="ARBA00010165"/>
    </source>
</evidence>
<evidence type="ECO:0000256" key="5">
    <source>
        <dbReference type="ARBA" id="ARBA00022741"/>
    </source>
</evidence>
<dbReference type="PANTHER" id="PTHR34273:SF2">
    <property type="entry name" value="METHYLTHIORIBOSE KINASE"/>
    <property type="match status" value="1"/>
</dbReference>
<dbReference type="Pfam" id="PF01636">
    <property type="entry name" value="APH"/>
    <property type="match status" value="1"/>
</dbReference>
<keyword evidence="6 10" id="KW-0418">Kinase</keyword>
<evidence type="ECO:0000256" key="4">
    <source>
        <dbReference type="ARBA" id="ARBA00022679"/>
    </source>
</evidence>
<evidence type="ECO:0000259" key="8">
    <source>
        <dbReference type="Pfam" id="PF01636"/>
    </source>
</evidence>
<accession>A0A1S3UYA2</accession>
<dbReference type="PIRSF" id="PIRSF031134">
    <property type="entry name" value="MTRK"/>
    <property type="match status" value="1"/>
</dbReference>
<dbReference type="PANTHER" id="PTHR34273">
    <property type="entry name" value="METHYLTHIORIBOSE KINASE"/>
    <property type="match status" value="1"/>
</dbReference>
<feature type="domain" description="Aminoglycoside phosphotransferase" evidence="8">
    <location>
        <begin position="37"/>
        <end position="272"/>
    </location>
</feature>
<dbReference type="Gene3D" id="3.30.200.20">
    <property type="entry name" value="Phosphorylase Kinase, domain 1"/>
    <property type="match status" value="1"/>
</dbReference>
<keyword evidence="9" id="KW-1185">Reference proteome</keyword>
<dbReference type="OrthoDB" id="2461at2759"/>
<reference evidence="10" key="2">
    <citation type="submission" date="2025-08" db="UniProtKB">
        <authorList>
            <consortium name="RefSeq"/>
        </authorList>
    </citation>
    <scope>IDENTIFICATION</scope>
    <source>
        <tissue evidence="10">Leaf</tissue>
    </source>
</reference>
<dbReference type="NCBIfam" id="TIGR01767">
    <property type="entry name" value="MTRK"/>
    <property type="match status" value="1"/>
</dbReference>
<dbReference type="AlphaFoldDB" id="A0A1S3UYA2"/>
<dbReference type="STRING" id="3916.A0A1S3UYA2"/>
<dbReference type="SUPFAM" id="SSF56112">
    <property type="entry name" value="Protein kinase-like (PK-like)"/>
    <property type="match status" value="1"/>
</dbReference>
<protein>
    <recommendedName>
        <fullName evidence="3">S-methyl-5-thioribose kinase</fullName>
        <ecNumber evidence="3">2.7.1.100</ecNumber>
    </recommendedName>
</protein>
<dbReference type="GO" id="GO:0046522">
    <property type="term" value="F:S-methyl-5-thioribose kinase activity"/>
    <property type="evidence" value="ECO:0007669"/>
    <property type="project" value="UniProtKB-EC"/>
</dbReference>
<dbReference type="Gene3D" id="3.90.1200.10">
    <property type="match status" value="1"/>
</dbReference>
<comment type="subunit">
    <text evidence="2">Homodimer.</text>
</comment>
<evidence type="ECO:0000256" key="6">
    <source>
        <dbReference type="ARBA" id="ARBA00022777"/>
    </source>
</evidence>
<evidence type="ECO:0000256" key="2">
    <source>
        <dbReference type="ARBA" id="ARBA00011738"/>
    </source>
</evidence>
<dbReference type="GeneID" id="106769721"/>
<dbReference type="InterPro" id="IPR011009">
    <property type="entry name" value="Kinase-like_dom_sf"/>
</dbReference>
<evidence type="ECO:0000313" key="10">
    <source>
        <dbReference type="RefSeq" id="XP_014510937.1"/>
    </source>
</evidence>
<organism evidence="9 10">
    <name type="scientific">Vigna radiata var. radiata</name>
    <name type="common">Mung bean</name>
    <name type="synonym">Phaseolus aureus</name>
    <dbReference type="NCBI Taxonomy" id="3916"/>
    <lineage>
        <taxon>Eukaryota</taxon>
        <taxon>Viridiplantae</taxon>
        <taxon>Streptophyta</taxon>
        <taxon>Embryophyta</taxon>
        <taxon>Tracheophyta</taxon>
        <taxon>Spermatophyta</taxon>
        <taxon>Magnoliopsida</taxon>
        <taxon>eudicotyledons</taxon>
        <taxon>Gunneridae</taxon>
        <taxon>Pentapetalae</taxon>
        <taxon>rosids</taxon>
        <taxon>fabids</taxon>
        <taxon>Fabales</taxon>
        <taxon>Fabaceae</taxon>
        <taxon>Papilionoideae</taxon>
        <taxon>50 kb inversion clade</taxon>
        <taxon>NPAAA clade</taxon>
        <taxon>indigoferoid/millettioid clade</taxon>
        <taxon>Phaseoleae</taxon>
        <taxon>Vigna</taxon>
    </lineage>
</organism>
<keyword evidence="4" id="KW-0808">Transferase</keyword>
<dbReference type="InterPro" id="IPR002575">
    <property type="entry name" value="Aminoglycoside_PTrfase"/>
</dbReference>
<evidence type="ECO:0000256" key="7">
    <source>
        <dbReference type="ARBA" id="ARBA00022840"/>
    </source>
</evidence>
<evidence type="ECO:0000256" key="3">
    <source>
        <dbReference type="ARBA" id="ARBA00012128"/>
    </source>
</evidence>
<keyword evidence="5" id="KW-0547">Nucleotide-binding</keyword>
<dbReference type="GO" id="GO:0009086">
    <property type="term" value="P:methionine biosynthetic process"/>
    <property type="evidence" value="ECO:0007669"/>
    <property type="project" value="InterPro"/>
</dbReference>